<evidence type="ECO:0000256" key="3">
    <source>
        <dbReference type="SAM" id="Phobius"/>
    </source>
</evidence>
<accession>A0ABT6B152</accession>
<dbReference type="InterPro" id="IPR000160">
    <property type="entry name" value="GGDEF_dom"/>
</dbReference>
<feature type="transmembrane region" description="Helical" evidence="3">
    <location>
        <begin position="36"/>
        <end position="54"/>
    </location>
</feature>
<dbReference type="EC" id="2.7.7.65" evidence="1"/>
<evidence type="ECO:0000313" key="5">
    <source>
        <dbReference type="EMBL" id="MDF3838449.1"/>
    </source>
</evidence>
<keyword evidence="3" id="KW-1133">Transmembrane helix</keyword>
<dbReference type="Pfam" id="PF00990">
    <property type="entry name" value="GGDEF"/>
    <property type="match status" value="1"/>
</dbReference>
<dbReference type="SUPFAM" id="SSF55073">
    <property type="entry name" value="Nucleotide cyclase"/>
    <property type="match status" value="1"/>
</dbReference>
<feature type="transmembrane region" description="Helical" evidence="3">
    <location>
        <begin position="190"/>
        <end position="208"/>
    </location>
</feature>
<dbReference type="Proteomes" id="UP001216674">
    <property type="component" value="Unassembled WGS sequence"/>
</dbReference>
<dbReference type="InterPro" id="IPR050469">
    <property type="entry name" value="Diguanylate_Cyclase"/>
</dbReference>
<evidence type="ECO:0000259" key="4">
    <source>
        <dbReference type="PROSITE" id="PS50887"/>
    </source>
</evidence>
<keyword evidence="3" id="KW-0812">Transmembrane</keyword>
<dbReference type="RefSeq" id="WP_276268403.1">
    <property type="nucleotide sequence ID" value="NZ_JARJLM010000593.1"/>
</dbReference>
<proteinExistence type="predicted"/>
<reference evidence="5 6" key="1">
    <citation type="submission" date="2023-03" db="EMBL/GenBank/DDBJ databases">
        <title>Draft assemblies of triclosan tolerant bacteria isolated from returned activated sludge.</title>
        <authorList>
            <person name="Van Hamelsveld S."/>
        </authorList>
    </citation>
    <scope>NUCLEOTIDE SEQUENCE [LARGE SCALE GENOMIC DNA]</scope>
    <source>
        <strain evidence="5 6">GW210010_S58</strain>
    </source>
</reference>
<dbReference type="InterPro" id="IPR043128">
    <property type="entry name" value="Rev_trsase/Diguanyl_cyclase"/>
</dbReference>
<dbReference type="PROSITE" id="PS50887">
    <property type="entry name" value="GGDEF"/>
    <property type="match status" value="1"/>
</dbReference>
<keyword evidence="3" id="KW-0472">Membrane</keyword>
<evidence type="ECO:0000256" key="2">
    <source>
        <dbReference type="ARBA" id="ARBA00034247"/>
    </source>
</evidence>
<dbReference type="EMBL" id="JARJLM010000593">
    <property type="protein sequence ID" value="MDF3838449.1"/>
    <property type="molecule type" value="Genomic_DNA"/>
</dbReference>
<dbReference type="SMART" id="SM00267">
    <property type="entry name" value="GGDEF"/>
    <property type="match status" value="1"/>
</dbReference>
<dbReference type="PANTHER" id="PTHR45138:SF9">
    <property type="entry name" value="DIGUANYLATE CYCLASE DGCM-RELATED"/>
    <property type="match status" value="1"/>
</dbReference>
<dbReference type="CDD" id="cd01949">
    <property type="entry name" value="GGDEF"/>
    <property type="match status" value="1"/>
</dbReference>
<feature type="domain" description="GGDEF" evidence="4">
    <location>
        <begin position="244"/>
        <end position="377"/>
    </location>
</feature>
<comment type="caution">
    <text evidence="5">The sequence shown here is derived from an EMBL/GenBank/DDBJ whole genome shotgun (WGS) entry which is preliminary data.</text>
</comment>
<evidence type="ECO:0000256" key="1">
    <source>
        <dbReference type="ARBA" id="ARBA00012528"/>
    </source>
</evidence>
<evidence type="ECO:0000313" key="6">
    <source>
        <dbReference type="Proteomes" id="UP001216674"/>
    </source>
</evidence>
<feature type="transmembrane region" description="Helical" evidence="3">
    <location>
        <begin position="99"/>
        <end position="119"/>
    </location>
</feature>
<sequence length="393" mass="42310">MRITIDLATTLLLHDTSTLAGAIGILNTRRKSTKPGGLAMLATGFSALAVGATLSSLGERAALPPWLWAHLGLLLGITGYVLVWGGMRSVSGRRRIHRWLMLSVPTGWFLVGIITRFPLVDTLRASAYHLTAVCFLTAAAIELWRDRLSDPLTSRLPLIACLATSAAIDAARLIFLAGGIATFFDPATALFLQIFANFLIAFLVMALVNERTETALLLAAQTDSLTGVGNRRWFLSRLPAKAAPGSAIAVLDLDHFKAINDRFGHPAGDQVLAAFARTVQGSLRASDAFARFGGEEFALYLPKVSADKAVEIAERLRKRVEAMVIDAAGTQVRVTVSIGIAWVDANDKHWDQWLQAADRACYVAKLAGRNRVARHHGAVAPGLCLEAANRALD</sequence>
<dbReference type="InterPro" id="IPR029787">
    <property type="entry name" value="Nucleotide_cyclase"/>
</dbReference>
<organism evidence="5 6">
    <name type="scientific">Cupriavidus basilensis</name>
    <dbReference type="NCBI Taxonomy" id="68895"/>
    <lineage>
        <taxon>Bacteria</taxon>
        <taxon>Pseudomonadati</taxon>
        <taxon>Pseudomonadota</taxon>
        <taxon>Betaproteobacteria</taxon>
        <taxon>Burkholderiales</taxon>
        <taxon>Burkholderiaceae</taxon>
        <taxon>Cupriavidus</taxon>
    </lineage>
</organism>
<keyword evidence="6" id="KW-1185">Reference proteome</keyword>
<dbReference type="PANTHER" id="PTHR45138">
    <property type="entry name" value="REGULATORY COMPONENTS OF SENSORY TRANSDUCTION SYSTEM"/>
    <property type="match status" value="1"/>
</dbReference>
<feature type="transmembrane region" description="Helical" evidence="3">
    <location>
        <begin position="125"/>
        <end position="144"/>
    </location>
</feature>
<dbReference type="Gene3D" id="3.30.70.270">
    <property type="match status" value="1"/>
</dbReference>
<gene>
    <name evidence="5" type="ORF">P3W85_36780</name>
</gene>
<dbReference type="NCBIfam" id="TIGR00254">
    <property type="entry name" value="GGDEF"/>
    <property type="match status" value="1"/>
</dbReference>
<feature type="transmembrane region" description="Helical" evidence="3">
    <location>
        <begin position="66"/>
        <end position="87"/>
    </location>
</feature>
<protein>
    <recommendedName>
        <fullName evidence="1">diguanylate cyclase</fullName>
        <ecNumber evidence="1">2.7.7.65</ecNumber>
    </recommendedName>
</protein>
<name>A0ABT6B152_9BURK</name>
<feature type="transmembrane region" description="Helical" evidence="3">
    <location>
        <begin position="156"/>
        <end position="184"/>
    </location>
</feature>
<comment type="catalytic activity">
    <reaction evidence="2">
        <text>2 GTP = 3',3'-c-di-GMP + 2 diphosphate</text>
        <dbReference type="Rhea" id="RHEA:24898"/>
        <dbReference type="ChEBI" id="CHEBI:33019"/>
        <dbReference type="ChEBI" id="CHEBI:37565"/>
        <dbReference type="ChEBI" id="CHEBI:58805"/>
        <dbReference type="EC" id="2.7.7.65"/>
    </reaction>
</comment>